<sequence length="283" mass="33261">MERHTTANHDISTWKGTEISLFREDLLFKTKGSISEKSFYSYFKKDSNKLPRIDVLHLFAQYCGYQNWNDFLSNNRPAPQQKQLNYKKWLFLLGSTGAILGTLWVFFFTPTPSNTFSFCFIDQDREERIINPPISIKVLNSKESPFDIKSDSTGCFSWTTKDDFVRFSITSPYYKDDTIYRSYTKHQQEQIQVKTDDYALMLHYYVNGKIEDWKKRRKELHKILADEATIFKILPHGVGVEMFSKDDFINTLTTPTQELKNIRIIDSKRVNGKIVMLKFKSSL</sequence>
<proteinExistence type="predicted"/>
<keyword evidence="1" id="KW-1133">Transmembrane helix</keyword>
<accession>A0ABW5NB15</accession>
<keyword evidence="1" id="KW-0472">Membrane</keyword>
<name>A0ABW5NB15_9FLAO</name>
<keyword evidence="1" id="KW-0812">Transmembrane</keyword>
<evidence type="ECO:0000313" key="2">
    <source>
        <dbReference type="EMBL" id="MFD2591600.1"/>
    </source>
</evidence>
<organism evidence="2 3">
    <name type="scientific">Aquimarina hainanensis</name>
    <dbReference type="NCBI Taxonomy" id="1578017"/>
    <lineage>
        <taxon>Bacteria</taxon>
        <taxon>Pseudomonadati</taxon>
        <taxon>Bacteroidota</taxon>
        <taxon>Flavobacteriia</taxon>
        <taxon>Flavobacteriales</taxon>
        <taxon>Flavobacteriaceae</taxon>
        <taxon>Aquimarina</taxon>
    </lineage>
</organism>
<keyword evidence="3" id="KW-1185">Reference proteome</keyword>
<dbReference type="Proteomes" id="UP001597459">
    <property type="component" value="Unassembled WGS sequence"/>
</dbReference>
<dbReference type="RefSeq" id="WP_378253313.1">
    <property type="nucleotide sequence ID" value="NZ_JBHSJV010000001.1"/>
</dbReference>
<protein>
    <submittedName>
        <fullName evidence="2">Uncharacterized protein</fullName>
    </submittedName>
</protein>
<feature type="transmembrane region" description="Helical" evidence="1">
    <location>
        <begin position="89"/>
        <end position="109"/>
    </location>
</feature>
<gene>
    <name evidence="2" type="ORF">ACFSTE_12250</name>
</gene>
<evidence type="ECO:0000313" key="3">
    <source>
        <dbReference type="Proteomes" id="UP001597459"/>
    </source>
</evidence>
<reference evidence="3" key="1">
    <citation type="journal article" date="2019" name="Int. J. Syst. Evol. Microbiol.">
        <title>The Global Catalogue of Microorganisms (GCM) 10K type strain sequencing project: providing services to taxonomists for standard genome sequencing and annotation.</title>
        <authorList>
            <consortium name="The Broad Institute Genomics Platform"/>
            <consortium name="The Broad Institute Genome Sequencing Center for Infectious Disease"/>
            <person name="Wu L."/>
            <person name="Ma J."/>
        </authorList>
    </citation>
    <scope>NUCLEOTIDE SEQUENCE [LARGE SCALE GENOMIC DNA]</scope>
    <source>
        <strain evidence="3">KCTC 42423</strain>
    </source>
</reference>
<evidence type="ECO:0000256" key="1">
    <source>
        <dbReference type="SAM" id="Phobius"/>
    </source>
</evidence>
<dbReference type="EMBL" id="JBHULX010000022">
    <property type="protein sequence ID" value="MFD2591600.1"/>
    <property type="molecule type" value="Genomic_DNA"/>
</dbReference>
<comment type="caution">
    <text evidence="2">The sequence shown here is derived from an EMBL/GenBank/DDBJ whole genome shotgun (WGS) entry which is preliminary data.</text>
</comment>